<protein>
    <submittedName>
        <fullName evidence="2">Uncharacterized protein</fullName>
    </submittedName>
</protein>
<evidence type="ECO:0000313" key="5">
    <source>
        <dbReference type="Proteomes" id="UP000480548"/>
    </source>
</evidence>
<dbReference type="EMBL" id="WIQW01000113">
    <property type="protein sequence ID" value="KAF3082679.1"/>
    <property type="molecule type" value="Genomic_DNA"/>
</dbReference>
<dbReference type="AlphaFoldDB" id="A0A7C8J5Z4"/>
<sequence>MRQNSTYKYRIESTIYLLTVTAAGLAAGSTYGDEELVDAGEDATHENYHGEFQKAAMRELSKYPHMPTHIEEYDQKPQLLETFQTVWTKSPHEARCGPSGEDSVISKLGPHVKVHRIVKEEVKTSTNYLYGSIGVMVLSFFVGGFM</sequence>
<feature type="transmembrane region" description="Helical" evidence="1">
    <location>
        <begin position="128"/>
        <end position="145"/>
    </location>
</feature>
<keyword evidence="1" id="KW-0812">Transmembrane</keyword>
<keyword evidence="1" id="KW-0472">Membrane</keyword>
<dbReference type="Proteomes" id="UP000475325">
    <property type="component" value="Unassembled WGS sequence"/>
</dbReference>
<evidence type="ECO:0000313" key="3">
    <source>
        <dbReference type="EMBL" id="KAF3135214.1"/>
    </source>
</evidence>
<gene>
    <name evidence="2" type="ORF">TWF102_001107</name>
    <name evidence="3" type="ORF">TWF703_006128</name>
</gene>
<evidence type="ECO:0000256" key="1">
    <source>
        <dbReference type="SAM" id="Phobius"/>
    </source>
</evidence>
<comment type="caution">
    <text evidence="2">The sequence shown here is derived from an EMBL/GenBank/DDBJ whole genome shotgun (WGS) entry which is preliminary data.</text>
</comment>
<keyword evidence="1" id="KW-1133">Transmembrane helix</keyword>
<evidence type="ECO:0000313" key="4">
    <source>
        <dbReference type="Proteomes" id="UP000475325"/>
    </source>
</evidence>
<evidence type="ECO:0000313" key="2">
    <source>
        <dbReference type="EMBL" id="KAF3082679.1"/>
    </source>
</evidence>
<organism evidence="2 4">
    <name type="scientific">Orbilia oligospora</name>
    <name type="common">Nematode-trapping fungus</name>
    <name type="synonym">Arthrobotrys oligospora</name>
    <dbReference type="NCBI Taxonomy" id="2813651"/>
    <lineage>
        <taxon>Eukaryota</taxon>
        <taxon>Fungi</taxon>
        <taxon>Dikarya</taxon>
        <taxon>Ascomycota</taxon>
        <taxon>Pezizomycotina</taxon>
        <taxon>Orbiliomycetes</taxon>
        <taxon>Orbiliales</taxon>
        <taxon>Orbiliaceae</taxon>
        <taxon>Orbilia</taxon>
    </lineage>
</organism>
<dbReference type="Proteomes" id="UP000480548">
    <property type="component" value="Unassembled WGS sequence"/>
</dbReference>
<reference evidence="4 5" key="1">
    <citation type="submission" date="2019-06" db="EMBL/GenBank/DDBJ databases">
        <authorList>
            <person name="Palmer J.M."/>
        </authorList>
    </citation>
    <scope>NUCLEOTIDE SEQUENCE [LARGE SCALE GENOMIC DNA]</scope>
    <source>
        <strain evidence="2 4">TWF102</strain>
        <strain evidence="3 5">TWF703</strain>
    </source>
</reference>
<accession>A0A7C8J5Z4</accession>
<dbReference type="EMBL" id="WIQZ01000033">
    <property type="protein sequence ID" value="KAF3135214.1"/>
    <property type="molecule type" value="Genomic_DNA"/>
</dbReference>
<proteinExistence type="predicted"/>
<name>A0A7C8J5Z4_ORBOL</name>